<dbReference type="AlphaFoldDB" id="A0A1F5SYP7"/>
<proteinExistence type="predicted"/>
<comment type="caution">
    <text evidence="1">The sequence shown here is derived from an EMBL/GenBank/DDBJ whole genome shotgun (WGS) entry which is preliminary data.</text>
</comment>
<evidence type="ECO:0000313" key="1">
    <source>
        <dbReference type="EMBL" id="OGF31845.1"/>
    </source>
</evidence>
<reference evidence="1 2" key="1">
    <citation type="journal article" date="2016" name="Nat. Commun.">
        <title>Thousands of microbial genomes shed light on interconnected biogeochemical processes in an aquifer system.</title>
        <authorList>
            <person name="Anantharaman K."/>
            <person name="Brown C.T."/>
            <person name="Hug L.A."/>
            <person name="Sharon I."/>
            <person name="Castelle C.J."/>
            <person name="Probst A.J."/>
            <person name="Thomas B.C."/>
            <person name="Singh A."/>
            <person name="Wilkins M.J."/>
            <person name="Karaoz U."/>
            <person name="Brodie E.L."/>
            <person name="Williams K.H."/>
            <person name="Hubbard S.S."/>
            <person name="Banfield J.F."/>
        </authorList>
    </citation>
    <scope>NUCLEOTIDE SEQUENCE [LARGE SCALE GENOMIC DNA]</scope>
</reference>
<dbReference type="InterPro" id="IPR011055">
    <property type="entry name" value="Dup_hybrid_motif"/>
</dbReference>
<organism evidence="1 2">
    <name type="scientific">Candidatus Falkowbacteria bacterium RIFOXYC2_FULL_36_12</name>
    <dbReference type="NCBI Taxonomy" id="1798002"/>
    <lineage>
        <taxon>Bacteria</taxon>
        <taxon>Candidatus Falkowiibacteriota</taxon>
    </lineage>
</organism>
<name>A0A1F5SYP7_9BACT</name>
<sequence length="612" mass="70157">MRIRWFLFIWSIILITIFWSIAEAKANNLPVTYSLGFPLKTNWWQIQGFSFGGFNSAFNGYHLAEDTLVSRTPVGTAVYSPCTGQVMISDNISFTGYGSDSSASPNYRGYVLVIACQLETGTEFTVLLGHLQSGSTNYNYENQSGLAPVGSIVYKGQYVGKVASYWHGPTTTVNWHHLHFGIRLGRFDNTNPAIYVRGYSSEGWNQPHTIHDNWVNPTEFILQNSLQSLWHPDNVLVQIYGQSEIYLLESQRLRLIENEQVFLAHEFDWQKIVYISQEEFACYERGEDIDWLPIREYITDGQKYLMLERLDSNNLICFSYEFASVSTLESWNLNSSNFWPVSTFNYNREKQSCQDGGFLYFRTGSLLKSNSSSTIYLAGNSGNIYPFENEGAFWRLGFDYQQIFHLSQSEFESGFQYGGSMIEESSQEQCFDFTLINRECGFDDVIQSYSGSEETNNIGQCQPEISVCQDFHWVLTQEQVLASQEIFDNVDNDCDGQTDEDFENVTIDDQSNQSDNLLSCTIICPVGYTVHIWYGSSGNLSQFERLVFDISFEELCQRGRPWVDYNCANADWSDFDYALASIECNNLFESGQGRIDYRGEGEIWFETINCFN</sequence>
<evidence type="ECO:0008006" key="3">
    <source>
        <dbReference type="Google" id="ProtNLM"/>
    </source>
</evidence>
<gene>
    <name evidence="1" type="ORF">A2478_05170</name>
</gene>
<dbReference type="EMBL" id="MFGJ01000007">
    <property type="protein sequence ID" value="OGF31845.1"/>
    <property type="molecule type" value="Genomic_DNA"/>
</dbReference>
<protein>
    <recommendedName>
        <fullName evidence="3">Peptidase M23 domain-containing protein</fullName>
    </recommendedName>
</protein>
<dbReference type="CDD" id="cd12797">
    <property type="entry name" value="M23_peptidase"/>
    <property type="match status" value="1"/>
</dbReference>
<accession>A0A1F5SYP7</accession>
<evidence type="ECO:0000313" key="2">
    <source>
        <dbReference type="Proteomes" id="UP000179001"/>
    </source>
</evidence>
<dbReference type="Proteomes" id="UP000179001">
    <property type="component" value="Unassembled WGS sequence"/>
</dbReference>
<dbReference type="Gene3D" id="2.70.70.10">
    <property type="entry name" value="Glucose Permease (Domain IIA)"/>
    <property type="match status" value="1"/>
</dbReference>